<comment type="caution">
    <text evidence="7">The sequence shown here is derived from an EMBL/GenBank/DDBJ whole genome shotgun (WGS) entry which is preliminary data.</text>
</comment>
<gene>
    <name evidence="7" type="ORF">CEY15_03400</name>
</gene>
<dbReference type="AlphaFoldDB" id="A0A2A2WTN6"/>
<feature type="compositionally biased region" description="Basic and acidic residues" evidence="5">
    <location>
        <begin position="110"/>
        <end position="121"/>
    </location>
</feature>
<evidence type="ECO:0000256" key="1">
    <source>
        <dbReference type="ARBA" id="ARBA00008396"/>
    </source>
</evidence>
<dbReference type="InterPro" id="IPR002942">
    <property type="entry name" value="S4_RNA-bd"/>
</dbReference>
<dbReference type="GO" id="GO:0034605">
    <property type="term" value="P:cellular response to heat"/>
    <property type="evidence" value="ECO:0007669"/>
    <property type="project" value="InterPro"/>
</dbReference>
<dbReference type="InterPro" id="IPR025708">
    <property type="entry name" value="HSP15"/>
</dbReference>
<feature type="domain" description="RNA-binding S4" evidence="6">
    <location>
        <begin position="3"/>
        <end position="66"/>
    </location>
</feature>
<accession>A0A2A2WTN6</accession>
<evidence type="ECO:0000256" key="4">
    <source>
        <dbReference type="PROSITE-ProRule" id="PRU00182"/>
    </source>
</evidence>
<keyword evidence="8" id="KW-1185">Reference proteome</keyword>
<dbReference type="OrthoDB" id="9797176at2"/>
<evidence type="ECO:0000256" key="5">
    <source>
        <dbReference type="SAM" id="MobiDB-lite"/>
    </source>
</evidence>
<evidence type="ECO:0000313" key="7">
    <source>
        <dbReference type="EMBL" id="PAY24505.1"/>
    </source>
</evidence>
<protein>
    <submittedName>
        <fullName evidence="7">RNA-binding protein S4</fullName>
    </submittedName>
</protein>
<dbReference type="PIRSF" id="PIRSF016821">
    <property type="entry name" value="HSP15"/>
    <property type="match status" value="1"/>
</dbReference>
<dbReference type="Gene3D" id="3.10.290.10">
    <property type="entry name" value="RNA-binding S4 domain"/>
    <property type="match status" value="1"/>
</dbReference>
<evidence type="ECO:0000313" key="8">
    <source>
        <dbReference type="Proteomes" id="UP000218810"/>
    </source>
</evidence>
<dbReference type="Proteomes" id="UP000218810">
    <property type="component" value="Unassembled WGS sequence"/>
</dbReference>
<dbReference type="RefSeq" id="WP_017836122.1">
    <property type="nucleotide sequence ID" value="NZ_NTGA01000005.1"/>
</dbReference>
<dbReference type="SMART" id="SM00363">
    <property type="entry name" value="S4"/>
    <property type="match status" value="1"/>
</dbReference>
<name>A0A2A2WTN6_9ACTN</name>
<dbReference type="EMBL" id="NTGA01000005">
    <property type="protein sequence ID" value="PAY24505.1"/>
    <property type="molecule type" value="Genomic_DNA"/>
</dbReference>
<dbReference type="Pfam" id="PF01479">
    <property type="entry name" value="S4"/>
    <property type="match status" value="1"/>
</dbReference>
<dbReference type="PROSITE" id="PS50889">
    <property type="entry name" value="S4"/>
    <property type="match status" value="1"/>
</dbReference>
<evidence type="ECO:0000256" key="3">
    <source>
        <dbReference type="ARBA" id="ARBA00023125"/>
    </source>
</evidence>
<dbReference type="InterPro" id="IPR036986">
    <property type="entry name" value="S4_RNA-bd_sf"/>
</dbReference>
<evidence type="ECO:0000256" key="2">
    <source>
        <dbReference type="ARBA" id="ARBA00022884"/>
    </source>
</evidence>
<keyword evidence="3" id="KW-0238">DNA-binding</keyword>
<comment type="similarity">
    <text evidence="1">Belongs to the HSP15 family.</text>
</comment>
<feature type="region of interest" description="Disordered" evidence="5">
    <location>
        <begin position="78"/>
        <end position="121"/>
    </location>
</feature>
<proteinExistence type="inferred from homology"/>
<keyword evidence="2 4" id="KW-0694">RNA-binding</keyword>
<dbReference type="GO" id="GO:0043023">
    <property type="term" value="F:ribosomal large subunit binding"/>
    <property type="evidence" value="ECO:0007669"/>
    <property type="project" value="InterPro"/>
</dbReference>
<organism evidence="7 8">
    <name type="scientific">Dietzia natronolimnaea</name>
    <dbReference type="NCBI Taxonomy" id="161920"/>
    <lineage>
        <taxon>Bacteria</taxon>
        <taxon>Bacillati</taxon>
        <taxon>Actinomycetota</taxon>
        <taxon>Actinomycetes</taxon>
        <taxon>Mycobacteriales</taxon>
        <taxon>Dietziaceae</taxon>
        <taxon>Dietzia</taxon>
    </lineage>
</organism>
<dbReference type="GO" id="GO:0003677">
    <property type="term" value="F:DNA binding"/>
    <property type="evidence" value="ECO:0007669"/>
    <property type="project" value="UniProtKB-KW"/>
</dbReference>
<dbReference type="CDD" id="cd00165">
    <property type="entry name" value="S4"/>
    <property type="match status" value="1"/>
</dbReference>
<sequence length="121" mass="13250">MAVRVDAWTWSVRLFPSRTKAAAACRGGHVKVNGEAVQPSKPVVPGDRVQVTGTLGRIRVLEVVRTVNKRVGAPVAATCYIDHSPPPPPREVLASQPRRDRGAGRPTKRERRETDRLQGRG</sequence>
<reference evidence="8" key="1">
    <citation type="submission" date="2017-09" db="EMBL/GenBank/DDBJ databases">
        <authorList>
            <person name="Zhang Y."/>
            <person name="Huang X."/>
            <person name="Liu J."/>
            <person name="Lu L."/>
            <person name="Peng K."/>
        </authorList>
    </citation>
    <scope>NUCLEOTIDE SEQUENCE [LARGE SCALE GENOMIC DNA]</scope>
    <source>
        <strain evidence="8">S-XJ-1</strain>
    </source>
</reference>
<dbReference type="SUPFAM" id="SSF55174">
    <property type="entry name" value="Alpha-L RNA-binding motif"/>
    <property type="match status" value="1"/>
</dbReference>
<evidence type="ECO:0000259" key="6">
    <source>
        <dbReference type="SMART" id="SM00363"/>
    </source>
</evidence>
<dbReference type="GO" id="GO:0003727">
    <property type="term" value="F:single-stranded RNA binding"/>
    <property type="evidence" value="ECO:0007669"/>
    <property type="project" value="InterPro"/>
</dbReference>